<dbReference type="Gene3D" id="3.40.50.10420">
    <property type="entry name" value="NagB/RpiA/CoA transferase-like"/>
    <property type="match status" value="1"/>
</dbReference>
<dbReference type="InterPro" id="IPR024185">
    <property type="entry name" value="FTHF_cligase-like_sf"/>
</dbReference>
<dbReference type="AlphaFoldDB" id="A0A0K2UAL8"/>
<dbReference type="Pfam" id="PF01812">
    <property type="entry name" value="5-FTHF_cyc-lig"/>
    <property type="match status" value="1"/>
</dbReference>
<sequence>MAQSKNSEILSKKLHQIDSNFEDFVNAYGSITIEEKKIKETKAPSSRSKSRKRNGSKFRRPRNETQENDTSSGKSPRCSKELNESDSKECIKNWTREWIWYFMENNDSSLYIFPRPILGKIPNFLYSKDAARLLTRLKEFKDASIIKVDSSMSLMPLRELVLQNKEFLYSNVRNLVRRDFLYCINSIDLKNKRDFAIASTKKGLITYGKPIRIGLKSLIRKIDIFVVGSVAVCRNGVRLGTGKGIIDIEWGILYDAGAVDEKTIVVTVVADDQVVGDDVLPSWVQNEHDLPVDIIITPTKVLKVVPKLKKPCCGILVNLLTDEMKETIPSLKFYDF</sequence>
<reference evidence="2" key="1">
    <citation type="submission" date="2014-05" db="EMBL/GenBank/DDBJ databases">
        <authorList>
            <person name="Chronopoulou M."/>
        </authorList>
    </citation>
    <scope>NUCLEOTIDE SEQUENCE</scope>
    <source>
        <tissue evidence="2">Whole organism</tissue>
    </source>
</reference>
<proteinExistence type="predicted"/>
<evidence type="ECO:0000313" key="2">
    <source>
        <dbReference type="EMBL" id="CDW35279.1"/>
    </source>
</evidence>
<dbReference type="InterPro" id="IPR037171">
    <property type="entry name" value="NagB/RpiA_transferase-like"/>
</dbReference>
<accession>A0A0K2UAL8</accession>
<name>A0A0K2UAL8_LEPSM</name>
<dbReference type="PANTHER" id="PTHR13017:SF0">
    <property type="entry name" value="METHENYLTETRAHYDROFOLATE SYNTHASE DOMAIN-CONTAINING PROTEIN"/>
    <property type="match status" value="1"/>
</dbReference>
<feature type="compositionally biased region" description="Basic residues" evidence="1">
    <location>
        <begin position="48"/>
        <end position="60"/>
    </location>
</feature>
<dbReference type="SUPFAM" id="SSF100950">
    <property type="entry name" value="NagB/RpiA/CoA transferase-like"/>
    <property type="match status" value="1"/>
</dbReference>
<organism evidence="2">
    <name type="scientific">Lepeophtheirus salmonis</name>
    <name type="common">Salmon louse</name>
    <name type="synonym">Caligus salmonis</name>
    <dbReference type="NCBI Taxonomy" id="72036"/>
    <lineage>
        <taxon>Eukaryota</taxon>
        <taxon>Metazoa</taxon>
        <taxon>Ecdysozoa</taxon>
        <taxon>Arthropoda</taxon>
        <taxon>Crustacea</taxon>
        <taxon>Multicrustacea</taxon>
        <taxon>Hexanauplia</taxon>
        <taxon>Copepoda</taxon>
        <taxon>Siphonostomatoida</taxon>
        <taxon>Caligidae</taxon>
        <taxon>Lepeophtheirus</taxon>
    </lineage>
</organism>
<protein>
    <submittedName>
        <fullName evidence="2">Uncharacterized protein</fullName>
    </submittedName>
</protein>
<dbReference type="PANTHER" id="PTHR13017">
    <property type="entry name" value="5-FORMYLTETRAHYDROFOLATE CYCLO-LIGASE-RELATED"/>
    <property type="match status" value="1"/>
</dbReference>
<evidence type="ECO:0000256" key="1">
    <source>
        <dbReference type="SAM" id="MobiDB-lite"/>
    </source>
</evidence>
<dbReference type="OrthoDB" id="433414at2759"/>
<feature type="region of interest" description="Disordered" evidence="1">
    <location>
        <begin position="36"/>
        <end position="82"/>
    </location>
</feature>
<dbReference type="EMBL" id="HACA01017918">
    <property type="protein sequence ID" value="CDW35279.1"/>
    <property type="molecule type" value="Transcribed_RNA"/>
</dbReference>
<dbReference type="GO" id="GO:0005737">
    <property type="term" value="C:cytoplasm"/>
    <property type="evidence" value="ECO:0007669"/>
    <property type="project" value="TreeGrafter"/>
</dbReference>
<dbReference type="InterPro" id="IPR002698">
    <property type="entry name" value="FTHF_cligase"/>
</dbReference>